<name>A0ABV4QLT2_9ACTN</name>
<keyword evidence="4" id="KW-0645">Protease</keyword>
<dbReference type="InterPro" id="IPR050083">
    <property type="entry name" value="HtpX_protease"/>
</dbReference>
<keyword evidence="3" id="KW-1003">Cell membrane</keyword>
<feature type="transmembrane region" description="Helical" evidence="12">
    <location>
        <begin position="7"/>
        <end position="36"/>
    </location>
</feature>
<evidence type="ECO:0000259" key="13">
    <source>
        <dbReference type="Pfam" id="PF01435"/>
    </source>
</evidence>
<keyword evidence="7" id="KW-0378">Hydrolase</keyword>
<dbReference type="PANTHER" id="PTHR43221">
    <property type="entry name" value="PROTEASE HTPX"/>
    <property type="match status" value="1"/>
</dbReference>
<dbReference type="PROSITE" id="PS51257">
    <property type="entry name" value="PROKAR_LIPOPROTEIN"/>
    <property type="match status" value="1"/>
</dbReference>
<evidence type="ECO:0000256" key="11">
    <source>
        <dbReference type="ARBA" id="ARBA00023136"/>
    </source>
</evidence>
<keyword evidence="9 12" id="KW-1133">Transmembrane helix</keyword>
<keyword evidence="5 12" id="KW-0812">Transmembrane</keyword>
<protein>
    <submittedName>
        <fullName evidence="14">M48 family metallopeptidase</fullName>
    </submittedName>
</protein>
<evidence type="ECO:0000256" key="12">
    <source>
        <dbReference type="SAM" id="Phobius"/>
    </source>
</evidence>
<evidence type="ECO:0000256" key="2">
    <source>
        <dbReference type="ARBA" id="ARBA00004651"/>
    </source>
</evidence>
<keyword evidence="8" id="KW-0862">Zinc</keyword>
<dbReference type="RefSeq" id="WP_371953393.1">
    <property type="nucleotide sequence ID" value="NZ_JAXCEI010000015.1"/>
</dbReference>
<dbReference type="Proteomes" id="UP001569963">
    <property type="component" value="Unassembled WGS sequence"/>
</dbReference>
<evidence type="ECO:0000313" key="14">
    <source>
        <dbReference type="EMBL" id="MFA1542904.1"/>
    </source>
</evidence>
<reference evidence="14 15" key="1">
    <citation type="submission" date="2023-11" db="EMBL/GenBank/DDBJ databases">
        <title>Actinomadura monticuli sp. nov., isolated from volcanic ash.</title>
        <authorList>
            <person name="Lee S.D."/>
            <person name="Yang H."/>
            <person name="Kim I.S."/>
        </authorList>
    </citation>
    <scope>NUCLEOTIDE SEQUENCE [LARGE SCALE GENOMIC DNA]</scope>
    <source>
        <strain evidence="14 15">DLS-62</strain>
    </source>
</reference>
<evidence type="ECO:0000256" key="3">
    <source>
        <dbReference type="ARBA" id="ARBA00022475"/>
    </source>
</evidence>
<evidence type="ECO:0000256" key="1">
    <source>
        <dbReference type="ARBA" id="ARBA00001947"/>
    </source>
</evidence>
<evidence type="ECO:0000256" key="8">
    <source>
        <dbReference type="ARBA" id="ARBA00022833"/>
    </source>
</evidence>
<keyword evidence="6" id="KW-0479">Metal-binding</keyword>
<keyword evidence="10" id="KW-0482">Metalloprotease</keyword>
<dbReference type="EMBL" id="JAXCEI010000015">
    <property type="protein sequence ID" value="MFA1542904.1"/>
    <property type="molecule type" value="Genomic_DNA"/>
</dbReference>
<dbReference type="Pfam" id="PF01435">
    <property type="entry name" value="Peptidase_M48"/>
    <property type="match status" value="1"/>
</dbReference>
<dbReference type="CDD" id="cd07328">
    <property type="entry name" value="M48_Ste24p_like"/>
    <property type="match status" value="1"/>
</dbReference>
<evidence type="ECO:0000256" key="5">
    <source>
        <dbReference type="ARBA" id="ARBA00022692"/>
    </source>
</evidence>
<evidence type="ECO:0000256" key="4">
    <source>
        <dbReference type="ARBA" id="ARBA00022670"/>
    </source>
</evidence>
<feature type="domain" description="Peptidase M48" evidence="13">
    <location>
        <begin position="121"/>
        <end position="310"/>
    </location>
</feature>
<evidence type="ECO:0000256" key="6">
    <source>
        <dbReference type="ARBA" id="ARBA00022723"/>
    </source>
</evidence>
<comment type="caution">
    <text evidence="14">The sequence shown here is derived from an EMBL/GenBank/DDBJ whole genome shotgun (WGS) entry which is preliminary data.</text>
</comment>
<dbReference type="PANTHER" id="PTHR43221:SF1">
    <property type="entry name" value="PROTEASE HTPX"/>
    <property type="match status" value="1"/>
</dbReference>
<organism evidence="14 15">
    <name type="scientific">Actinomadura monticuli</name>
    <dbReference type="NCBI Taxonomy" id="3097367"/>
    <lineage>
        <taxon>Bacteria</taxon>
        <taxon>Bacillati</taxon>
        <taxon>Actinomycetota</taxon>
        <taxon>Actinomycetes</taxon>
        <taxon>Streptosporangiales</taxon>
        <taxon>Thermomonosporaceae</taxon>
        <taxon>Actinomadura</taxon>
    </lineage>
</organism>
<comment type="subcellular location">
    <subcellularLocation>
        <location evidence="2">Cell membrane</location>
        <topology evidence="2">Multi-pass membrane protein</topology>
    </subcellularLocation>
</comment>
<evidence type="ECO:0000256" key="10">
    <source>
        <dbReference type="ARBA" id="ARBA00023049"/>
    </source>
</evidence>
<dbReference type="InterPro" id="IPR001915">
    <property type="entry name" value="Peptidase_M48"/>
</dbReference>
<accession>A0ABV4QLT2</accession>
<sequence length="640" mass="68501">MKTTLRAVVALALLAGYYLLTLAVLAVAALACYLMVVHPGLATIKIGAAMLIVSVPVLGALVRTARHRPEPPGGLPAGRADEPALWAAVDELAARVGTRPPDELKFVPDVNAAVSEETRWFGLSARRRHMIIGVPLLETLTVSQLRAVLGHELGHYGGRHTRLGGITYRGAIALDRTVDALDGDGGALLAVLRKVFDGYAKIYFRVSQAVRRAQEIEADRFMVEISGRRAAAAALESVRATAVAWGFFLNRLALPGSRYGLAPADLFGGFRALLAEPSRQEEIRTTLAKPEKRDPYDSHPTLADRLTAIAACPEPSGLVPDERPATALLADPAAVRERLRTALFGADATALGWDELAARIESMGAAETGLDLLTAAERVTGTSPANLGTVLDALEQGKGPDLGKEVSGGTYRTKRERGELLARHVRALVSSALQASGGVAVRFSWAGDPVSLTGPDGAPVDVEAAVPADLGPGHVPALRAWLADRGADPAHRPAPPARTGVDLIGVLHGVEEDGDFYDALVLDIGILFVRISTAAAMRGGVSTLPIRERIQKLLDGTPQELLAREGSWLLEPERILKATLWTKKDQWAVRFLVTWTDEEGRTQESHIRVGGKPPCTDLAETRRVLRELVGSRLEWSTEKV</sequence>
<proteinExistence type="predicted"/>
<comment type="cofactor">
    <cofactor evidence="1">
        <name>Zn(2+)</name>
        <dbReference type="ChEBI" id="CHEBI:29105"/>
    </cofactor>
</comment>
<evidence type="ECO:0000313" key="15">
    <source>
        <dbReference type="Proteomes" id="UP001569963"/>
    </source>
</evidence>
<dbReference type="Gene3D" id="3.30.2010.10">
    <property type="entry name" value="Metalloproteases ('zincins'), catalytic domain"/>
    <property type="match status" value="1"/>
</dbReference>
<gene>
    <name evidence="14" type="ORF">SM611_28565</name>
</gene>
<evidence type="ECO:0000256" key="9">
    <source>
        <dbReference type="ARBA" id="ARBA00022989"/>
    </source>
</evidence>
<keyword evidence="15" id="KW-1185">Reference proteome</keyword>
<evidence type="ECO:0000256" key="7">
    <source>
        <dbReference type="ARBA" id="ARBA00022801"/>
    </source>
</evidence>
<keyword evidence="11 12" id="KW-0472">Membrane</keyword>